<sequence>MIEFDLAKIEEQGGLYGTIKAWDWHFGKGWKRAEDSASVPAKSGFGSKTQPLLLAKRVAEYIIKKASSSGGLLCLELPKDEVAASFPDISYLMPTERIRFKSALETLHISTGRHPTSPDKFIFAYICGTSKTEAGE</sequence>
<dbReference type="RefSeq" id="WP_269285450.1">
    <property type="nucleotide sequence ID" value="NZ_JAPVOI010000005.1"/>
</dbReference>
<proteinExistence type="predicted"/>
<evidence type="ECO:0000313" key="2">
    <source>
        <dbReference type="Proteomes" id="UP001079430"/>
    </source>
</evidence>
<protein>
    <submittedName>
        <fullName evidence="1">Uncharacterized protein</fullName>
    </submittedName>
</protein>
<organism evidence="1 2">
    <name type="scientific">Sinorhizobium psoraleae</name>
    <dbReference type="NCBI Taxonomy" id="520838"/>
    <lineage>
        <taxon>Bacteria</taxon>
        <taxon>Pseudomonadati</taxon>
        <taxon>Pseudomonadota</taxon>
        <taxon>Alphaproteobacteria</taxon>
        <taxon>Hyphomicrobiales</taxon>
        <taxon>Rhizobiaceae</taxon>
        <taxon>Sinorhizobium/Ensifer group</taxon>
        <taxon>Sinorhizobium</taxon>
    </lineage>
</organism>
<accession>A0ABT4KP64</accession>
<evidence type="ECO:0000313" key="1">
    <source>
        <dbReference type="EMBL" id="MCZ4093643.1"/>
    </source>
</evidence>
<comment type="caution">
    <text evidence="1">The sequence shown here is derived from an EMBL/GenBank/DDBJ whole genome shotgun (WGS) entry which is preliminary data.</text>
</comment>
<dbReference type="Proteomes" id="UP001079430">
    <property type="component" value="Unassembled WGS sequence"/>
</dbReference>
<keyword evidence="2" id="KW-1185">Reference proteome</keyword>
<reference evidence="1" key="1">
    <citation type="submission" date="2022-10" db="EMBL/GenBank/DDBJ databases">
        <title>Whole genome sequencing of three plant growth promoting bacteria isolated from Vachellia tortilis subsp. raddiana in Morocco.</title>
        <authorList>
            <person name="Hnini M."/>
            <person name="Zouagui R."/>
            <person name="Zouagui H."/>
            <person name="Chemao Elfihri M.-W."/>
            <person name="Ibrahimi A."/>
            <person name="Sbabou L."/>
            <person name="Aurag J."/>
        </authorList>
    </citation>
    <scope>NUCLEOTIDE SEQUENCE</scope>
    <source>
        <strain evidence="1">LMR678</strain>
    </source>
</reference>
<dbReference type="EMBL" id="JAPVOI010000005">
    <property type="protein sequence ID" value="MCZ4093643.1"/>
    <property type="molecule type" value="Genomic_DNA"/>
</dbReference>
<name>A0ABT4KP64_9HYPH</name>
<gene>
    <name evidence="1" type="ORF">O3W52_27965</name>
</gene>